<dbReference type="InterPro" id="IPR043504">
    <property type="entry name" value="Peptidase_S1_PA_chymotrypsin"/>
</dbReference>
<dbReference type="GO" id="GO:0005777">
    <property type="term" value="C:peroxisome"/>
    <property type="evidence" value="ECO:0007669"/>
    <property type="project" value="InterPro"/>
</dbReference>
<dbReference type="PANTHER" id="PTHR21004">
    <property type="entry name" value="SERINE PROTEASE-RELATED"/>
    <property type="match status" value="1"/>
</dbReference>
<dbReference type="Proteomes" id="UP000625584">
    <property type="component" value="Unassembled WGS sequence"/>
</dbReference>
<accession>A0A852DU54</accession>
<name>A0A852DU54_PASAF</name>
<reference evidence="1" key="1">
    <citation type="submission" date="2019-09" db="EMBL/GenBank/DDBJ databases">
        <title>Bird 10,000 Genomes (B10K) Project - Family phase.</title>
        <authorList>
            <person name="Zhang G."/>
        </authorList>
    </citation>
    <scope>NUCLEOTIDE SEQUENCE</scope>
    <source>
        <strain evidence="1">OUT-0017</strain>
        <tissue evidence="1">Muscle</tissue>
    </source>
</reference>
<dbReference type="GO" id="GO:0016485">
    <property type="term" value="P:protein processing"/>
    <property type="evidence" value="ECO:0007669"/>
    <property type="project" value="InterPro"/>
</dbReference>
<dbReference type="InterPro" id="IPR039245">
    <property type="entry name" value="TYSND1/DEG15"/>
</dbReference>
<feature type="non-terminal residue" evidence="1">
    <location>
        <position position="1"/>
    </location>
</feature>
<evidence type="ECO:0000313" key="1">
    <source>
        <dbReference type="EMBL" id="NXP96037.1"/>
    </source>
</evidence>
<gene>
    <name evidence="1" type="primary">Tysnd1</name>
    <name evidence="1" type="ORF">PASAMO_R09673</name>
</gene>
<dbReference type="AlphaFoldDB" id="A0A852DU54"/>
<keyword evidence="1" id="KW-0378">Hydrolase</keyword>
<organism evidence="1 2">
    <name type="scientific">Passerina amoena</name>
    <name type="common">Lazuli bunting</name>
    <dbReference type="NCBI Taxonomy" id="142471"/>
    <lineage>
        <taxon>Eukaryota</taxon>
        <taxon>Metazoa</taxon>
        <taxon>Chordata</taxon>
        <taxon>Craniata</taxon>
        <taxon>Vertebrata</taxon>
        <taxon>Euteleostomi</taxon>
        <taxon>Archelosauria</taxon>
        <taxon>Archosauria</taxon>
        <taxon>Dinosauria</taxon>
        <taxon>Saurischia</taxon>
        <taxon>Theropoda</taxon>
        <taxon>Coelurosauria</taxon>
        <taxon>Aves</taxon>
        <taxon>Neognathae</taxon>
        <taxon>Neoaves</taxon>
        <taxon>Telluraves</taxon>
        <taxon>Australaves</taxon>
        <taxon>Passeriformes</taxon>
        <taxon>Cardinalidae</taxon>
        <taxon>Passerina</taxon>
    </lineage>
</organism>
<dbReference type="EMBL" id="WBNP01053806">
    <property type="protein sequence ID" value="NXP96037.1"/>
    <property type="molecule type" value="Genomic_DNA"/>
</dbReference>
<dbReference type="SUPFAM" id="SSF50494">
    <property type="entry name" value="Trypsin-like serine proteases"/>
    <property type="match status" value="1"/>
</dbReference>
<comment type="caution">
    <text evidence="1">The sequence shown here is derived from an EMBL/GenBank/DDBJ whole genome shotgun (WGS) entry which is preliminary data.</text>
</comment>
<dbReference type="GO" id="GO:0004252">
    <property type="term" value="F:serine-type endopeptidase activity"/>
    <property type="evidence" value="ECO:0007669"/>
    <property type="project" value="InterPro"/>
</dbReference>
<keyword evidence="1" id="KW-0645">Protease</keyword>
<dbReference type="InterPro" id="IPR009003">
    <property type="entry name" value="Peptidase_S1_PA"/>
</dbReference>
<dbReference type="GO" id="GO:0031998">
    <property type="term" value="P:regulation of fatty acid beta-oxidation"/>
    <property type="evidence" value="ECO:0007669"/>
    <property type="project" value="TreeGrafter"/>
</dbReference>
<proteinExistence type="predicted"/>
<keyword evidence="2" id="KW-1185">Reference proteome</keyword>
<protein>
    <submittedName>
        <fullName evidence="1">TYSD1 protease</fullName>
    </submittedName>
</protein>
<dbReference type="PANTHER" id="PTHR21004:SF0">
    <property type="entry name" value="PEROXISOMAL LEADER PEPTIDE-PROCESSING PROTEASE"/>
    <property type="match status" value="1"/>
</dbReference>
<sequence>LCPELFLNTLSRGVVSNLAGEENALVLTDARCLPGTEGGAAFVPSPAGPRAVAVIAASLCWKGAEWVGLTLLCSLAAILRSSAAVLGEAGIAVPPVPAWVAAVPASGGRDPLGWTALVECGATWGSGVLLAPRMLLTCRHVVEARAPLRVTPAAGAGQDAAAVLWGRVVFATEESSPFDVAVVELEESVPGFVPPCLASTFLPGEEVSVVGFGALGRACGPSVTAGILSAVLAVAGRPVMLQTTCAVHGGSSGGPLVSSRGGCLMGEPGLSPCVSRGCPPAGPADVGVARSPPGIVASNTRDTGAGATYPHLNFCIPISVLQPLVARYRRTGDPAAFAGLNRAGDGVRAAWQLQQRPGPPSKL</sequence>
<dbReference type="Gene3D" id="2.40.10.10">
    <property type="entry name" value="Trypsin-like serine proteases"/>
    <property type="match status" value="2"/>
</dbReference>
<evidence type="ECO:0000313" key="2">
    <source>
        <dbReference type="Proteomes" id="UP000625584"/>
    </source>
</evidence>
<feature type="non-terminal residue" evidence="1">
    <location>
        <position position="363"/>
    </location>
</feature>
<dbReference type="Pfam" id="PF13365">
    <property type="entry name" value="Trypsin_2"/>
    <property type="match status" value="1"/>
</dbReference>